<evidence type="ECO:0000313" key="8">
    <source>
        <dbReference type="EMBL" id="KAB7512999.1"/>
    </source>
</evidence>
<protein>
    <submittedName>
        <fullName evidence="8">Type II secretion protein F</fullName>
    </submittedName>
</protein>
<feature type="transmembrane region" description="Helical" evidence="6">
    <location>
        <begin position="632"/>
        <end position="652"/>
    </location>
</feature>
<dbReference type="InterPro" id="IPR018076">
    <property type="entry name" value="T2SS_GspF_dom"/>
</dbReference>
<name>A0A5N5U3J0_9EURY</name>
<dbReference type="EMBL" id="QKKZ01000005">
    <property type="protein sequence ID" value="KAB7512999.1"/>
    <property type="molecule type" value="Genomic_DNA"/>
</dbReference>
<comment type="subcellular location">
    <subcellularLocation>
        <location evidence="1">Cell membrane</location>
        <topology evidence="1">Multi-pass membrane protein</topology>
    </subcellularLocation>
</comment>
<keyword evidence="3 6" id="KW-0812">Transmembrane</keyword>
<dbReference type="InterPro" id="IPR042094">
    <property type="entry name" value="T2SS_GspF_sf"/>
</dbReference>
<evidence type="ECO:0000256" key="4">
    <source>
        <dbReference type="ARBA" id="ARBA00022989"/>
    </source>
</evidence>
<keyword evidence="5 6" id="KW-0472">Membrane</keyword>
<feature type="transmembrane region" description="Helical" evidence="6">
    <location>
        <begin position="282"/>
        <end position="304"/>
    </location>
</feature>
<feature type="domain" description="Type II secretion system protein GspF" evidence="7">
    <location>
        <begin position="173"/>
        <end position="297"/>
    </location>
</feature>
<feature type="transmembrane region" description="Helical" evidence="6">
    <location>
        <begin position="664"/>
        <end position="684"/>
    </location>
</feature>
<evidence type="ECO:0000256" key="3">
    <source>
        <dbReference type="ARBA" id="ARBA00022692"/>
    </source>
</evidence>
<evidence type="ECO:0000256" key="6">
    <source>
        <dbReference type="SAM" id="Phobius"/>
    </source>
</evidence>
<dbReference type="Gene3D" id="1.20.81.30">
    <property type="entry name" value="Type II secretion system (T2SS), domain F"/>
    <property type="match status" value="1"/>
</dbReference>
<proteinExistence type="predicted"/>
<dbReference type="PANTHER" id="PTHR35402">
    <property type="entry name" value="INTEGRAL MEMBRANE PROTEIN-RELATED"/>
    <property type="match status" value="1"/>
</dbReference>
<keyword evidence="4 6" id="KW-1133">Transmembrane helix</keyword>
<dbReference type="InterPro" id="IPR056569">
    <property type="entry name" value="ArlJ-like"/>
</dbReference>
<feature type="transmembrane region" description="Helical" evidence="6">
    <location>
        <begin position="580"/>
        <end position="603"/>
    </location>
</feature>
<accession>A0A5N5U5T8</accession>
<dbReference type="AlphaFoldDB" id="A0A5N5U3J0"/>
<dbReference type="Pfam" id="PF00482">
    <property type="entry name" value="T2SSF"/>
    <property type="match status" value="2"/>
</dbReference>
<evidence type="ECO:0000313" key="9">
    <source>
        <dbReference type="EMBL" id="KAB7513142.1"/>
    </source>
</evidence>
<evidence type="ECO:0000256" key="1">
    <source>
        <dbReference type="ARBA" id="ARBA00004651"/>
    </source>
</evidence>
<sequence>MVSPLVFVPLLFALALFVLLAVAPTVRSLERLFSRIGWIAFDGPNIPPDTERERTLRAAGIGEPYRIYQAKTLTYTSVAALAGVVVGGYATGGIIRVVGIERLGGAPVVDTLPPVLQGFGVLHFVLLLVGGTVFGGGAAGLSYVLRWQVPAVRADSRAREIDAGMPRTVAFVYALSRGGMSFPKVMETIADNKDVFGTGAEEFEVASRNINLFGADVVSSIRDISDRTPSEQFESFTENLTSVLQSGQDLSEFLHDEYERYREEAAERQQKILDVLATAAEIYVTIVVAGMLFLVTILLIMGLTTGGTLVPIRVITYLVLPALNVAFIAYLSDITQPLRGAAANQSRERPSVGVDAIPDGGVRTPAVRENIIRLRIHRRVGRFRRFFSNPVENIIDRPELLLYVTVPLAGLFVLVQAPSYFDSTAPLTGGPLDVRTFDDAVIQATLFVVVTFGIVYEIGNRRVQNIASSLPDMLDRLASLNEAGLSVVTSFERINRSDMGSLDDEAKRIWRDIQWGATVEEALDRFETRVKTPSTTRVTTLLTNSMRASNEIGPVLRIAAEQARSDQQLKRRRQQETMTYLVVIYISFIVFLLVVGIIVLVLIPNLPTAGEFSAGGAGAAPIQGITEEQKDAYALVFIHAGIVQSAMSGIVGGQMSEGTLRDGLKHASVMLLISYLVFLAIQWVSANGGIARFTSAFGGSGIGM</sequence>
<evidence type="ECO:0000256" key="5">
    <source>
        <dbReference type="ARBA" id="ARBA00023136"/>
    </source>
</evidence>
<dbReference type="EMBL" id="QJOW01000007">
    <property type="protein sequence ID" value="KAB7513142.1"/>
    <property type="molecule type" value="Genomic_DNA"/>
</dbReference>
<feature type="transmembrane region" description="Helical" evidence="6">
    <location>
        <begin position="310"/>
        <end position="331"/>
    </location>
</feature>
<evidence type="ECO:0000256" key="2">
    <source>
        <dbReference type="ARBA" id="ARBA00022475"/>
    </source>
</evidence>
<reference evidence="10 11" key="1">
    <citation type="submission" date="2019-10" db="EMBL/GenBank/DDBJ databases">
        <title>Unraveling microbial dark matter from salterns through culturing: the case of the genus Halosegnis.</title>
        <authorList>
            <person name="Duran-Viseras A."/>
            <person name="Andrei A.-S."/>
            <person name="Vera-Gargallo B."/>
            <person name="Ghai R."/>
            <person name="Sanchez-Porro C."/>
            <person name="Ventosa A."/>
        </authorList>
    </citation>
    <scope>NUCLEOTIDE SEQUENCE [LARGE SCALE GENOMIC DNA]</scope>
    <source>
        <strain evidence="9 10">F17-44</strain>
        <strain evidence="8 11">F18-79</strain>
    </source>
</reference>
<feature type="transmembrane region" description="Helical" evidence="6">
    <location>
        <begin position="400"/>
        <end position="421"/>
    </location>
</feature>
<evidence type="ECO:0000313" key="11">
    <source>
        <dbReference type="Proteomes" id="UP000326865"/>
    </source>
</evidence>
<evidence type="ECO:0000313" key="10">
    <source>
        <dbReference type="Proteomes" id="UP000326302"/>
    </source>
</evidence>
<dbReference type="OrthoDB" id="12374at2157"/>
<comment type="caution">
    <text evidence="8">The sequence shown here is derived from an EMBL/GenBank/DDBJ whole genome shotgun (WGS) entry which is preliminary data.</text>
</comment>
<feature type="transmembrane region" description="Helical" evidence="6">
    <location>
        <begin position="73"/>
        <end position="99"/>
    </location>
</feature>
<dbReference type="Proteomes" id="UP000326865">
    <property type="component" value="Unassembled WGS sequence"/>
</dbReference>
<gene>
    <name evidence="8" type="ORF">DM867_10830</name>
    <name evidence="9" type="ORF">DMP03_13065</name>
</gene>
<keyword evidence="11" id="KW-1185">Reference proteome</keyword>
<feature type="domain" description="Type II secretion system protein GspF" evidence="7">
    <location>
        <begin position="474"/>
        <end position="599"/>
    </location>
</feature>
<feature type="transmembrane region" description="Helical" evidence="6">
    <location>
        <begin position="441"/>
        <end position="459"/>
    </location>
</feature>
<feature type="transmembrane region" description="Helical" evidence="6">
    <location>
        <begin position="6"/>
        <end position="26"/>
    </location>
</feature>
<dbReference type="Proteomes" id="UP000326302">
    <property type="component" value="Unassembled WGS sequence"/>
</dbReference>
<dbReference type="GO" id="GO:0005886">
    <property type="term" value="C:plasma membrane"/>
    <property type="evidence" value="ECO:0007669"/>
    <property type="project" value="UniProtKB-SubCell"/>
</dbReference>
<evidence type="ECO:0000259" key="7">
    <source>
        <dbReference type="Pfam" id="PF00482"/>
    </source>
</evidence>
<keyword evidence="2" id="KW-1003">Cell membrane</keyword>
<dbReference type="PANTHER" id="PTHR35402:SF1">
    <property type="entry name" value="TYPE II SECRETION SYSTEM PROTEIN GSPF DOMAIN-CONTAINING PROTEIN"/>
    <property type="match status" value="1"/>
</dbReference>
<accession>A0A5N5U3J0</accession>
<organism evidence="8 11">
    <name type="scientific">Halosegnis rubeus</name>
    <dbReference type="NCBI Taxonomy" id="2212850"/>
    <lineage>
        <taxon>Archaea</taxon>
        <taxon>Methanobacteriati</taxon>
        <taxon>Methanobacteriota</taxon>
        <taxon>Stenosarchaea group</taxon>
        <taxon>Halobacteria</taxon>
        <taxon>Halobacteriales</taxon>
        <taxon>Natronomonadaceae</taxon>
        <taxon>Halosegnis</taxon>
    </lineage>
</organism>
<feature type="transmembrane region" description="Helical" evidence="6">
    <location>
        <begin position="119"/>
        <end position="145"/>
    </location>
</feature>
<dbReference type="RefSeq" id="WP_152120986.1">
    <property type="nucleotide sequence ID" value="NZ_QJOW01000007.1"/>
</dbReference>